<name>C3X364_9BURK</name>
<evidence type="ECO:0008006" key="3">
    <source>
        <dbReference type="Google" id="ProtNLM"/>
    </source>
</evidence>
<comment type="caution">
    <text evidence="1">The sequence shown here is derived from an EMBL/GenBank/DDBJ whole genome shotgun (WGS) entry which is preliminary data.</text>
</comment>
<evidence type="ECO:0000313" key="1">
    <source>
        <dbReference type="EMBL" id="EEO27650.2"/>
    </source>
</evidence>
<keyword evidence="2" id="KW-1185">Reference proteome</keyword>
<accession>C3X364</accession>
<organism evidence="1 2">
    <name type="scientific">Oxalobacter paraformigenes</name>
    <dbReference type="NCBI Taxonomy" id="556268"/>
    <lineage>
        <taxon>Bacteria</taxon>
        <taxon>Pseudomonadati</taxon>
        <taxon>Pseudomonadota</taxon>
        <taxon>Betaproteobacteria</taxon>
        <taxon>Burkholderiales</taxon>
        <taxon>Oxalobacteraceae</taxon>
        <taxon>Oxalobacter</taxon>
    </lineage>
</organism>
<dbReference type="HOGENOM" id="CLU_1833193_0_0_4"/>
<evidence type="ECO:0000313" key="2">
    <source>
        <dbReference type="Proteomes" id="UP000003973"/>
    </source>
</evidence>
<dbReference type="InterPro" id="IPR058640">
    <property type="entry name" value="Phi812_tail_tube"/>
</dbReference>
<protein>
    <recommendedName>
        <fullName evidence="3">Phage tail protein</fullName>
    </recommendedName>
</protein>
<dbReference type="Proteomes" id="UP000003973">
    <property type="component" value="Unassembled WGS sequence"/>
</dbReference>
<reference evidence="1" key="1">
    <citation type="submission" date="2011-10" db="EMBL/GenBank/DDBJ databases">
        <title>The Genome Sequence of Oxalobacter formigenes HOxBLS.</title>
        <authorList>
            <consortium name="The Broad Institute Genome Sequencing Platform"/>
            <person name="Earl A."/>
            <person name="Ward D."/>
            <person name="Feldgarden M."/>
            <person name="Gevers D."/>
            <person name="Allison M.J."/>
            <person name="Humphrey S."/>
            <person name="Young S.K."/>
            <person name="Zeng Q."/>
            <person name="Gargeya S."/>
            <person name="Fitzgerald M."/>
            <person name="Haas B."/>
            <person name="Abouelleil A."/>
            <person name="Alvarado L."/>
            <person name="Arachchi H.M."/>
            <person name="Berlin A."/>
            <person name="Brown A."/>
            <person name="Chapman S.B."/>
            <person name="Chen Z."/>
            <person name="Dunbar C."/>
            <person name="Freedman E."/>
            <person name="Gearin G."/>
            <person name="Goldberg J."/>
            <person name="Griggs A."/>
            <person name="Gujja S."/>
            <person name="Heiman D."/>
            <person name="Howarth C."/>
            <person name="Larson L."/>
            <person name="Lui A."/>
            <person name="MacDonald P.J.P."/>
            <person name="Montmayeur A."/>
            <person name="Murphy C."/>
            <person name="Neiman D."/>
            <person name="Pearson M."/>
            <person name="Priest M."/>
            <person name="Roberts A."/>
            <person name="Saif S."/>
            <person name="Shea T."/>
            <person name="Shenoy N."/>
            <person name="Sisk P."/>
            <person name="Stolte C."/>
            <person name="Sykes S."/>
            <person name="Wortman J."/>
            <person name="Nusbaum C."/>
            <person name="Birren B."/>
        </authorList>
    </citation>
    <scope>NUCLEOTIDE SEQUENCE [LARGE SCALE GENOMIC DNA]</scope>
    <source>
        <strain evidence="1">HOxBLS</strain>
    </source>
</reference>
<dbReference type="AlphaFoldDB" id="C3X364"/>
<dbReference type="EMBL" id="ACDP02000023">
    <property type="protein sequence ID" value="EEO27650.2"/>
    <property type="molecule type" value="Genomic_DNA"/>
</dbReference>
<sequence length="140" mass="15007">MATQNRNVVSGNRLVVQFDGKSIGLVQSADLRDDYAPEPASGIGDIHVKEYVPTMAHHSVNVEEMVLNKASMLKAGISLENGDDALKGMVFDILSMNKETGEVYRKYMGCSYASGSISIRKHSIVIASGTFNALDVVGGV</sequence>
<dbReference type="RefSeq" id="WP_020995115.1">
    <property type="nucleotide sequence ID" value="NZ_CABMNL010000001.1"/>
</dbReference>
<proteinExistence type="predicted"/>
<dbReference type="Pfam" id="PF26461">
    <property type="entry name" value="Phi812_tail_tube"/>
    <property type="match status" value="1"/>
</dbReference>
<gene>
    <name evidence="1" type="ORF">OFAG_00803</name>
</gene>